<name>A0A397ZEN1_BRACM</name>
<protein>
    <submittedName>
        <fullName evidence="1">Uncharacterized protein</fullName>
    </submittedName>
</protein>
<evidence type="ECO:0000313" key="2">
    <source>
        <dbReference type="Proteomes" id="UP000264353"/>
    </source>
</evidence>
<dbReference type="Proteomes" id="UP000264353">
    <property type="component" value="Chromosome A5"/>
</dbReference>
<accession>A0A397ZEN1</accession>
<proteinExistence type="predicted"/>
<dbReference type="AlphaFoldDB" id="A0A397ZEN1"/>
<dbReference type="EMBL" id="CM010632">
    <property type="protein sequence ID" value="RID62764.1"/>
    <property type="molecule type" value="Genomic_DNA"/>
</dbReference>
<organism evidence="1 2">
    <name type="scientific">Brassica campestris</name>
    <name type="common">Field mustard</name>
    <dbReference type="NCBI Taxonomy" id="3711"/>
    <lineage>
        <taxon>Eukaryota</taxon>
        <taxon>Viridiplantae</taxon>
        <taxon>Streptophyta</taxon>
        <taxon>Embryophyta</taxon>
        <taxon>Tracheophyta</taxon>
        <taxon>Spermatophyta</taxon>
        <taxon>Magnoliopsida</taxon>
        <taxon>eudicotyledons</taxon>
        <taxon>Gunneridae</taxon>
        <taxon>Pentapetalae</taxon>
        <taxon>rosids</taxon>
        <taxon>malvids</taxon>
        <taxon>Brassicales</taxon>
        <taxon>Brassicaceae</taxon>
        <taxon>Brassiceae</taxon>
        <taxon>Brassica</taxon>
    </lineage>
</organism>
<evidence type="ECO:0000313" key="1">
    <source>
        <dbReference type="EMBL" id="RID62764.1"/>
    </source>
</evidence>
<gene>
    <name evidence="1" type="ORF">BRARA_E01812</name>
</gene>
<reference evidence="1 2" key="1">
    <citation type="submission" date="2018-06" db="EMBL/GenBank/DDBJ databases">
        <title>WGS assembly of Brassica rapa FPsc.</title>
        <authorList>
            <person name="Bowman J."/>
            <person name="Kohchi T."/>
            <person name="Yamato K."/>
            <person name="Jenkins J."/>
            <person name="Shu S."/>
            <person name="Ishizaki K."/>
            <person name="Yamaoka S."/>
            <person name="Nishihama R."/>
            <person name="Nakamura Y."/>
            <person name="Berger F."/>
            <person name="Adam C."/>
            <person name="Aki S."/>
            <person name="Althoff F."/>
            <person name="Araki T."/>
            <person name="Arteaga-Vazquez M."/>
            <person name="Balasubrmanian S."/>
            <person name="Bauer D."/>
            <person name="Boehm C."/>
            <person name="Briginshaw L."/>
            <person name="Caballero-Perez J."/>
            <person name="Catarino B."/>
            <person name="Chen F."/>
            <person name="Chiyoda S."/>
            <person name="Chovatia M."/>
            <person name="Davies K."/>
            <person name="Delmans M."/>
            <person name="Demura T."/>
            <person name="Dierschke T."/>
            <person name="Dolan L."/>
            <person name="Dorantes-Acosta A."/>
            <person name="Eklund D."/>
            <person name="Florent S."/>
            <person name="Flores-Sandoval E."/>
            <person name="Fujiyama A."/>
            <person name="Fukuzawa H."/>
            <person name="Galik B."/>
            <person name="Grimanelli D."/>
            <person name="Grimwood J."/>
            <person name="Grossniklaus U."/>
            <person name="Hamada T."/>
            <person name="Haseloff J."/>
            <person name="Hetherington A."/>
            <person name="Higo A."/>
            <person name="Hirakawa Y."/>
            <person name="Hundley H."/>
            <person name="Ikeda Y."/>
            <person name="Inoue K."/>
            <person name="Inoue S."/>
            <person name="Ishida S."/>
            <person name="Jia Q."/>
            <person name="Kakita M."/>
            <person name="Kanazawa T."/>
            <person name="Kawai Y."/>
            <person name="Kawashima T."/>
            <person name="Kennedy M."/>
            <person name="Kinose K."/>
            <person name="Kinoshita T."/>
            <person name="Kohara Y."/>
            <person name="Koide E."/>
            <person name="Komatsu K."/>
            <person name="Kopischke S."/>
            <person name="Kubo M."/>
            <person name="Kyozuka J."/>
            <person name="Lagercrantz U."/>
            <person name="Lin S."/>
            <person name="Lindquist E."/>
            <person name="Lipzen A."/>
            <person name="Lu C."/>
            <person name="Luna E."/>
            <person name="Martienssen R."/>
            <person name="Minamino N."/>
            <person name="Mizutani M."/>
            <person name="Mizutani M."/>
            <person name="Mochizuki N."/>
            <person name="Monte I."/>
            <person name="Mosher R."/>
            <person name="Nagasaki H."/>
            <person name="Nakagami H."/>
            <person name="Naramoto S."/>
            <person name="Nishitani K."/>
            <person name="Ohtani M."/>
            <person name="Okamoto T."/>
            <person name="Okumura M."/>
            <person name="Phillips J."/>
            <person name="Pollak B."/>
            <person name="Reinders A."/>
            <person name="Roevekamp M."/>
            <person name="Sano R."/>
            <person name="Sawa S."/>
            <person name="Schmid M."/>
            <person name="Shirakawa M."/>
            <person name="Solano R."/>
            <person name="Spunde A."/>
            <person name="Suetsugu N."/>
            <person name="Sugano S."/>
            <person name="Sugiyama A."/>
            <person name="Sun R."/>
            <person name="Suzuki Y."/>
            <person name="Takenaka M."/>
            <person name="Takezawa D."/>
            <person name="Tomogane H."/>
            <person name="Tsuzuki M."/>
            <person name="Ueda T."/>
            <person name="Umeda M."/>
            <person name="Ward J."/>
            <person name="Watanabe Y."/>
            <person name="Yazaki K."/>
            <person name="Yokoyama R."/>
            <person name="Yoshitake Y."/>
            <person name="Yotsui I."/>
            <person name="Zachgo S."/>
            <person name="Schmutz J."/>
        </authorList>
    </citation>
    <scope>NUCLEOTIDE SEQUENCE [LARGE SCALE GENOMIC DNA]</scope>
    <source>
        <strain evidence="2">cv. B-3</strain>
    </source>
</reference>
<sequence length="78" mass="8996">MKRRLNKTCCDCRAYSIKMLECHLVGLDISLADDQKILGCQYKIAISIWQAANDPELVDRMSKYEPPKVDPFDYVDIV</sequence>